<dbReference type="InterPro" id="IPR017972">
    <property type="entry name" value="Cyt_P450_CS"/>
</dbReference>
<evidence type="ECO:0000256" key="13">
    <source>
        <dbReference type="ARBA" id="ARBA00023180"/>
    </source>
</evidence>
<dbReference type="Gene3D" id="1.10.630.10">
    <property type="entry name" value="Cytochrome P450"/>
    <property type="match status" value="1"/>
</dbReference>
<dbReference type="GO" id="GO:0016705">
    <property type="term" value="F:oxidoreductase activity, acting on paired donors, with incorporation or reduction of molecular oxygen"/>
    <property type="evidence" value="ECO:0007669"/>
    <property type="project" value="InterPro"/>
</dbReference>
<proteinExistence type="inferred from homology"/>
<dbReference type="PRINTS" id="PR00463">
    <property type="entry name" value="EP450I"/>
</dbReference>
<dbReference type="InterPro" id="IPR002401">
    <property type="entry name" value="Cyt_P450_E_grp-I"/>
</dbReference>
<keyword evidence="12 16" id="KW-0472">Membrane</keyword>
<dbReference type="CDD" id="cd11065">
    <property type="entry name" value="CYP64-like"/>
    <property type="match status" value="1"/>
</dbReference>
<dbReference type="GO" id="GO:0004497">
    <property type="term" value="F:monooxygenase activity"/>
    <property type="evidence" value="ECO:0007669"/>
    <property type="project" value="UniProtKB-KW"/>
</dbReference>
<evidence type="ECO:0000256" key="14">
    <source>
        <dbReference type="PIRSR" id="PIRSR602401-1"/>
    </source>
</evidence>
<keyword evidence="18" id="KW-1185">Reference proteome</keyword>
<dbReference type="InterPro" id="IPR001128">
    <property type="entry name" value="Cyt_P450"/>
</dbReference>
<dbReference type="InterPro" id="IPR036396">
    <property type="entry name" value="Cyt_P450_sf"/>
</dbReference>
<protein>
    <submittedName>
        <fullName evidence="17">Cytochrome P450</fullName>
    </submittedName>
</protein>
<evidence type="ECO:0000256" key="2">
    <source>
        <dbReference type="ARBA" id="ARBA00004167"/>
    </source>
</evidence>
<evidence type="ECO:0000256" key="3">
    <source>
        <dbReference type="ARBA" id="ARBA00005179"/>
    </source>
</evidence>
<sequence>MPSGLIVAPLVGLLIWAVVRIYMMGSRDPNLPPGPPTIPVLGNAHLWPTKQVYLQFTEWMKAFGDIYSLKIGDQTMILNTPRLVHLLLDQRTAATADRPPIFLVQYINPYNVPLMRHGPMWKEYRRVFREILSREACVAHMPLQHAEASQLMYDLLKEPENFFTHIRRYSSSLILSVAFGLRCPRYKNSYISRFFVVQRENDTIFGPGGTPPLDIFPILKYVPERWAKWKTVAKRIKHHHRALWFDLLAVVEKRISDGKRQGCFMEDMRDRQGRDGFDRNSVAFIGSNLMEAGSDTTSIVLQWFMSMMTAYPEVRKRAQKEIDEVVGSSRSPTFDDWDSLPYVQAIIKEVHRFRPIVPQLLPHRNTEDTVIDGYVIPSGSTVFINFWGINHDPEAFDHPEVFNPDRFIRSEFGTREGADNFGRRDDLLFGSGRRSCPGMDLAVNSIKINAMNLLWGFDFDLAQDASGKPIPIDLNDTTDGVLLTQKPFKCVITPRSSKHVEVMRGNYASARDVFVQFEHELTDSEREYVAKW</sequence>
<keyword evidence="7 14" id="KW-0479">Metal-binding</keyword>
<dbReference type="EMBL" id="JAEVFJ010000027">
    <property type="protein sequence ID" value="KAH8093929.1"/>
    <property type="molecule type" value="Genomic_DNA"/>
</dbReference>
<feature type="transmembrane region" description="Helical" evidence="16">
    <location>
        <begin position="6"/>
        <end position="23"/>
    </location>
</feature>
<evidence type="ECO:0000256" key="11">
    <source>
        <dbReference type="ARBA" id="ARBA00023033"/>
    </source>
</evidence>
<comment type="pathway">
    <text evidence="3">Secondary metabolite biosynthesis.</text>
</comment>
<dbReference type="OrthoDB" id="1103324at2759"/>
<dbReference type="SUPFAM" id="SSF48264">
    <property type="entry name" value="Cytochrome P450"/>
    <property type="match status" value="1"/>
</dbReference>
<accession>A0A8K0UK60</accession>
<feature type="binding site" description="axial binding residue" evidence="14">
    <location>
        <position position="436"/>
    </location>
    <ligand>
        <name>heme</name>
        <dbReference type="ChEBI" id="CHEBI:30413"/>
    </ligand>
    <ligandPart>
        <name>Fe</name>
        <dbReference type="ChEBI" id="CHEBI:18248"/>
    </ligandPart>
</feature>
<evidence type="ECO:0000256" key="7">
    <source>
        <dbReference type="ARBA" id="ARBA00022723"/>
    </source>
</evidence>
<dbReference type="AlphaFoldDB" id="A0A8K0UK60"/>
<keyword evidence="6 16" id="KW-0812">Transmembrane</keyword>
<evidence type="ECO:0000313" key="17">
    <source>
        <dbReference type="EMBL" id="KAH8093929.1"/>
    </source>
</evidence>
<dbReference type="PRINTS" id="PR00385">
    <property type="entry name" value="P450"/>
</dbReference>
<dbReference type="PROSITE" id="PS00086">
    <property type="entry name" value="CYTOCHROME_P450"/>
    <property type="match status" value="1"/>
</dbReference>
<dbReference type="Pfam" id="PF00067">
    <property type="entry name" value="p450"/>
    <property type="match status" value="1"/>
</dbReference>
<dbReference type="GO" id="GO:0020037">
    <property type="term" value="F:heme binding"/>
    <property type="evidence" value="ECO:0007669"/>
    <property type="project" value="InterPro"/>
</dbReference>
<evidence type="ECO:0000256" key="10">
    <source>
        <dbReference type="ARBA" id="ARBA00023004"/>
    </source>
</evidence>
<evidence type="ECO:0000256" key="1">
    <source>
        <dbReference type="ARBA" id="ARBA00001971"/>
    </source>
</evidence>
<keyword evidence="13" id="KW-0325">Glycoprotein</keyword>
<evidence type="ECO:0000256" key="6">
    <source>
        <dbReference type="ARBA" id="ARBA00022692"/>
    </source>
</evidence>
<comment type="cofactor">
    <cofactor evidence="1 14">
        <name>heme</name>
        <dbReference type="ChEBI" id="CHEBI:30413"/>
    </cofactor>
</comment>
<keyword evidence="5 14" id="KW-0349">Heme</keyword>
<comment type="subcellular location">
    <subcellularLocation>
        <location evidence="2">Membrane</location>
        <topology evidence="2">Single-pass membrane protein</topology>
    </subcellularLocation>
</comment>
<keyword evidence="10 14" id="KW-0408">Iron</keyword>
<evidence type="ECO:0000256" key="4">
    <source>
        <dbReference type="ARBA" id="ARBA00010617"/>
    </source>
</evidence>
<evidence type="ECO:0000256" key="5">
    <source>
        <dbReference type="ARBA" id="ARBA00022617"/>
    </source>
</evidence>
<dbReference type="GO" id="GO:0005506">
    <property type="term" value="F:iron ion binding"/>
    <property type="evidence" value="ECO:0007669"/>
    <property type="project" value="InterPro"/>
</dbReference>
<keyword evidence="9 15" id="KW-0560">Oxidoreductase</keyword>
<evidence type="ECO:0000256" key="15">
    <source>
        <dbReference type="RuleBase" id="RU000461"/>
    </source>
</evidence>
<evidence type="ECO:0000256" key="8">
    <source>
        <dbReference type="ARBA" id="ARBA00022989"/>
    </source>
</evidence>
<evidence type="ECO:0000313" key="18">
    <source>
        <dbReference type="Proteomes" id="UP000813824"/>
    </source>
</evidence>
<organism evidence="17 18">
    <name type="scientific">Cristinia sonorae</name>
    <dbReference type="NCBI Taxonomy" id="1940300"/>
    <lineage>
        <taxon>Eukaryota</taxon>
        <taxon>Fungi</taxon>
        <taxon>Dikarya</taxon>
        <taxon>Basidiomycota</taxon>
        <taxon>Agaricomycotina</taxon>
        <taxon>Agaricomycetes</taxon>
        <taxon>Agaricomycetidae</taxon>
        <taxon>Agaricales</taxon>
        <taxon>Pleurotineae</taxon>
        <taxon>Stephanosporaceae</taxon>
        <taxon>Cristinia</taxon>
    </lineage>
</organism>
<evidence type="ECO:0000256" key="9">
    <source>
        <dbReference type="ARBA" id="ARBA00023002"/>
    </source>
</evidence>
<dbReference type="PANTHER" id="PTHR46300">
    <property type="entry name" value="P450, PUTATIVE (EUROFUNG)-RELATED-RELATED"/>
    <property type="match status" value="1"/>
</dbReference>
<keyword evidence="11 15" id="KW-0503">Monooxygenase</keyword>
<dbReference type="GO" id="GO:0016020">
    <property type="term" value="C:membrane"/>
    <property type="evidence" value="ECO:0007669"/>
    <property type="project" value="UniProtKB-SubCell"/>
</dbReference>
<comment type="similarity">
    <text evidence="4 15">Belongs to the cytochrome P450 family.</text>
</comment>
<reference evidence="17" key="1">
    <citation type="journal article" date="2021" name="New Phytol.">
        <title>Evolutionary innovations through gain and loss of genes in the ectomycorrhizal Boletales.</title>
        <authorList>
            <person name="Wu G."/>
            <person name="Miyauchi S."/>
            <person name="Morin E."/>
            <person name="Kuo A."/>
            <person name="Drula E."/>
            <person name="Varga T."/>
            <person name="Kohler A."/>
            <person name="Feng B."/>
            <person name="Cao Y."/>
            <person name="Lipzen A."/>
            <person name="Daum C."/>
            <person name="Hundley H."/>
            <person name="Pangilinan J."/>
            <person name="Johnson J."/>
            <person name="Barry K."/>
            <person name="LaButti K."/>
            <person name="Ng V."/>
            <person name="Ahrendt S."/>
            <person name="Min B."/>
            <person name="Choi I.G."/>
            <person name="Park H."/>
            <person name="Plett J.M."/>
            <person name="Magnuson J."/>
            <person name="Spatafora J.W."/>
            <person name="Nagy L.G."/>
            <person name="Henrissat B."/>
            <person name="Grigoriev I.V."/>
            <person name="Yang Z.L."/>
            <person name="Xu J."/>
            <person name="Martin F.M."/>
        </authorList>
    </citation>
    <scope>NUCLEOTIDE SEQUENCE</scope>
    <source>
        <strain evidence="17">KKN 215</strain>
    </source>
</reference>
<dbReference type="PANTHER" id="PTHR46300:SF2">
    <property type="entry name" value="CYTOCHROME P450 MONOOXYGENASE ALNH-RELATED"/>
    <property type="match status" value="1"/>
</dbReference>
<gene>
    <name evidence="17" type="ORF">BXZ70DRAFT_1035056</name>
</gene>
<name>A0A8K0UK60_9AGAR</name>
<evidence type="ECO:0000256" key="16">
    <source>
        <dbReference type="SAM" id="Phobius"/>
    </source>
</evidence>
<dbReference type="Proteomes" id="UP000813824">
    <property type="component" value="Unassembled WGS sequence"/>
</dbReference>
<dbReference type="InterPro" id="IPR050364">
    <property type="entry name" value="Cytochrome_P450_fung"/>
</dbReference>
<comment type="caution">
    <text evidence="17">The sequence shown here is derived from an EMBL/GenBank/DDBJ whole genome shotgun (WGS) entry which is preliminary data.</text>
</comment>
<evidence type="ECO:0000256" key="12">
    <source>
        <dbReference type="ARBA" id="ARBA00023136"/>
    </source>
</evidence>
<keyword evidence="8 16" id="KW-1133">Transmembrane helix</keyword>